<accession>A0A5K7ZE12</accession>
<dbReference type="Proteomes" id="UP000425960">
    <property type="component" value="Chromosome"/>
</dbReference>
<reference evidence="2 3" key="1">
    <citation type="submission" date="2019-11" db="EMBL/GenBank/DDBJ databases">
        <title>Comparative genomics of hydrocarbon-degrading Desulfosarcina strains.</title>
        <authorList>
            <person name="Watanabe M."/>
            <person name="Kojima H."/>
            <person name="Fukui M."/>
        </authorList>
    </citation>
    <scope>NUCLEOTIDE SEQUENCE [LARGE SCALE GENOMIC DNA]</scope>
    <source>
        <strain evidence="2 3">28bB2T</strain>
    </source>
</reference>
<dbReference type="InterPro" id="IPR029060">
    <property type="entry name" value="PIN-like_dom_sf"/>
</dbReference>
<dbReference type="Pfam" id="PF01850">
    <property type="entry name" value="PIN"/>
    <property type="match status" value="1"/>
</dbReference>
<protein>
    <recommendedName>
        <fullName evidence="1">PIN domain-containing protein</fullName>
    </recommendedName>
</protein>
<dbReference type="Gene3D" id="3.40.50.1010">
    <property type="entry name" value="5'-nuclease"/>
    <property type="match status" value="1"/>
</dbReference>
<sequence length="111" mass="12035">MVERGEISAIVSSLVFSELLVPAFRANEQRRANTIVRVLSNFPNLTVLPMSTPISIAAARLRALHGLRTPDAIHAATAVEAGATGMITNDKHFLKLVAPDFDVWLFREGGP</sequence>
<evidence type="ECO:0000313" key="3">
    <source>
        <dbReference type="Proteomes" id="UP000425960"/>
    </source>
</evidence>
<proteinExistence type="predicted"/>
<dbReference type="AlphaFoldDB" id="A0A5K7ZE12"/>
<evidence type="ECO:0000259" key="1">
    <source>
        <dbReference type="Pfam" id="PF01850"/>
    </source>
</evidence>
<gene>
    <name evidence="2" type="ORF">DSCO28_08180</name>
</gene>
<feature type="domain" description="PIN" evidence="1">
    <location>
        <begin position="8"/>
        <end position="95"/>
    </location>
</feature>
<dbReference type="KEGG" id="dov:DSCO28_08180"/>
<dbReference type="EMBL" id="AP021876">
    <property type="protein sequence ID" value="BBO80252.1"/>
    <property type="molecule type" value="Genomic_DNA"/>
</dbReference>
<name>A0A5K7ZE12_9BACT</name>
<organism evidence="2 3">
    <name type="scientific">Desulfosarcina ovata subsp. sediminis</name>
    <dbReference type="NCBI Taxonomy" id="885957"/>
    <lineage>
        <taxon>Bacteria</taxon>
        <taxon>Pseudomonadati</taxon>
        <taxon>Thermodesulfobacteriota</taxon>
        <taxon>Desulfobacteria</taxon>
        <taxon>Desulfobacterales</taxon>
        <taxon>Desulfosarcinaceae</taxon>
        <taxon>Desulfosarcina</taxon>
    </lineage>
</organism>
<dbReference type="SUPFAM" id="SSF88723">
    <property type="entry name" value="PIN domain-like"/>
    <property type="match status" value="1"/>
</dbReference>
<dbReference type="InterPro" id="IPR002716">
    <property type="entry name" value="PIN_dom"/>
</dbReference>
<evidence type="ECO:0000313" key="2">
    <source>
        <dbReference type="EMBL" id="BBO80252.1"/>
    </source>
</evidence>